<dbReference type="SUPFAM" id="SSF52540">
    <property type="entry name" value="P-loop containing nucleoside triphosphate hydrolases"/>
    <property type="match status" value="1"/>
</dbReference>
<dbReference type="EMBL" id="AP024714">
    <property type="protein sequence ID" value="BCX81249.1"/>
    <property type="molecule type" value="Genomic_DNA"/>
</dbReference>
<dbReference type="Proteomes" id="UP001321825">
    <property type="component" value="Chromosome"/>
</dbReference>
<evidence type="ECO:0000256" key="1">
    <source>
        <dbReference type="SAM" id="Coils"/>
    </source>
</evidence>
<organism evidence="2 3">
    <name type="scientific">Methylomarinovum caldicuralii</name>
    <dbReference type="NCBI Taxonomy" id="438856"/>
    <lineage>
        <taxon>Bacteria</taxon>
        <taxon>Pseudomonadati</taxon>
        <taxon>Pseudomonadota</taxon>
        <taxon>Gammaproteobacteria</taxon>
        <taxon>Methylococcales</taxon>
        <taxon>Methylothermaceae</taxon>
        <taxon>Methylomarinovum</taxon>
    </lineage>
</organism>
<dbReference type="Pfam" id="PF13555">
    <property type="entry name" value="AAA_29"/>
    <property type="match status" value="1"/>
</dbReference>
<evidence type="ECO:0000313" key="2">
    <source>
        <dbReference type="EMBL" id="BCX81249.1"/>
    </source>
</evidence>
<dbReference type="AlphaFoldDB" id="A0AAU9C2A0"/>
<dbReference type="PANTHER" id="PTHR23159">
    <property type="entry name" value="CENTROSOMAL PROTEIN 2"/>
    <property type="match status" value="1"/>
</dbReference>
<dbReference type="PANTHER" id="PTHR23159:SF60">
    <property type="entry name" value="SPINDLE ASSEMBLY ABNORMAL PROTEIN 4"/>
    <property type="match status" value="1"/>
</dbReference>
<evidence type="ECO:0000313" key="3">
    <source>
        <dbReference type="Proteomes" id="UP001321825"/>
    </source>
</evidence>
<dbReference type="Pfam" id="PF13558">
    <property type="entry name" value="SbcC_Walker_B"/>
    <property type="match status" value="1"/>
</dbReference>
<accession>A0AAU9C2A0</accession>
<feature type="coiled-coil region" evidence="1">
    <location>
        <begin position="315"/>
        <end position="378"/>
    </location>
</feature>
<keyword evidence="1" id="KW-0175">Coiled coil</keyword>
<proteinExistence type="predicted"/>
<feature type="coiled-coil region" evidence="1">
    <location>
        <begin position="631"/>
        <end position="734"/>
    </location>
</feature>
<dbReference type="KEGG" id="mcau:MIT9_P0827"/>
<protein>
    <recommendedName>
        <fullName evidence="4">ATP-dependent exonuclease SbcCD, C subunit-like protein</fullName>
    </recommendedName>
</protein>
<reference evidence="3" key="1">
    <citation type="journal article" date="2024" name="Int. J. Syst. Evol. Microbiol.">
        <title>Methylomarinovum tepidoasis sp. nov., a moderately thermophilic methanotroph of the family Methylothermaceae isolated from a deep-sea hydrothermal field.</title>
        <authorList>
            <person name="Hirayama H."/>
            <person name="Takaki Y."/>
            <person name="Abe M."/>
            <person name="Miyazaki M."/>
            <person name="Uematsu K."/>
            <person name="Matsui Y."/>
            <person name="Takai K."/>
        </authorList>
    </citation>
    <scope>NUCLEOTIDE SEQUENCE [LARGE SCALE GENOMIC DNA]</scope>
    <source>
        <strain evidence="3">IT-9</strain>
    </source>
</reference>
<dbReference type="Gene3D" id="1.10.287.1490">
    <property type="match status" value="1"/>
</dbReference>
<dbReference type="InterPro" id="IPR027417">
    <property type="entry name" value="P-loop_NTPase"/>
</dbReference>
<sequence>MAAQIELLPFAAGDRPGFRLHRLEVRNWGTFHDKVWKLEPSGADLLLTGDIGSGKSTLVDALTTLLVPPQKLAYNRAAGAEARERDFRSYVLGYYKSARSEEAAGVRGAKPVSLRDPGCCSVILAHFRSEDLDQDLTLAQVFWFRDPAGQPARFYVLAERALAIAAHFGGFGGEIGRLKKRLRQSGCELFDSFSAYGAAFRRRLGIPSELALELFHQTVSMKSVGNLTDFVRRHMLEPPQVQRRIEALVAHFDDLTRAHQAILKARDQIERLKPLVADCDRHQQLEAEAGRLRRAREALGFHFAALKRELLAKRLEKLAVERDRGQAQLAALDRRRGELQAQRDELRHAIAEQGGDRLARLEHNIGQKDRECQQRRRQSERYAELAAALGLPSRPDAATFVANRRAVAAEREALEDRRAELQNRYTDASVEFRRLNERHRELSAEIESLEQRRSNIPAQMQRLRQALCQALELAEEELPFAGELLQVREDERAWEGAAERLLHPFGLSLLVPDAHYAAVSAWVDRTHLGGRLVYYRVRDQVAPRKRTQPDSLVDKLEIKPDSAFYPWLERELSHRFDYRCCDDLADFRRADRAVTASGQVKSGGDRHEKDDRHPIGDRRHYVLGWSNAAKLAALRQDREALEVQIHRAAETIAALEKERRDLETRQDTLTRLAQFDDFQLLDWQPLALELEALQRQFEALKAASDVLRTLQAQLEALEAELKAVEKQRDDCLGDIQAKAVQIDQCRAQQAECETLLADRPAETEAALADLRQWQAEALGDARLILETCDARERDYRAWLGAAIDRLDKQIGRLRERIVRAMTDYRHAYPADTREVDADPAAAGDYRAMLEALERDDLPRFEARFRALLNENTLREVANFQAHLHQERQAIGERIDAINQALRGIDYNPGRYIRLEARDNVDPDIRGFRHELRLCTEGALISGDDPAEAEARFLRVKALIERFRGREGSAESDRRWTAQVTDVRNWFLFAASECWREDDSEHEHYADSSGKSGGQKEKLAYTVLAASLAYQFGLATAPHRPRSFRLVVIDEAFGRGSDDSARYGLELFQRLGLQLLIVTPLQKIHVIEPYVAAVGFVFNREGRQSLLRQLTVETYRAERDARQSLEE</sequence>
<dbReference type="Gene3D" id="3.40.50.300">
    <property type="entry name" value="P-loop containing nucleotide triphosphate hydrolases"/>
    <property type="match status" value="1"/>
</dbReference>
<gene>
    <name evidence="2" type="ORF">MIT9_P0827</name>
</gene>
<evidence type="ECO:0008006" key="4">
    <source>
        <dbReference type="Google" id="ProtNLM"/>
    </source>
</evidence>
<name>A0AAU9C2A0_9GAMM</name>
<dbReference type="RefSeq" id="WP_317706182.1">
    <property type="nucleotide sequence ID" value="NZ_AP024714.1"/>
</dbReference>
<feature type="coiled-coil region" evidence="1">
    <location>
        <begin position="404"/>
        <end position="466"/>
    </location>
</feature>
<keyword evidence="3" id="KW-1185">Reference proteome</keyword>